<dbReference type="Proteomes" id="UP000013827">
    <property type="component" value="Unassembled WGS sequence"/>
</dbReference>
<proteinExistence type="predicted"/>
<dbReference type="EnsemblProtists" id="EOD13557">
    <property type="protein sequence ID" value="EOD13557"/>
    <property type="gene ID" value="EMIHUDRAFT_451987"/>
</dbReference>
<dbReference type="SUPFAM" id="SSF81606">
    <property type="entry name" value="PP2C-like"/>
    <property type="match status" value="1"/>
</dbReference>
<dbReference type="RefSeq" id="XP_005765986.1">
    <property type="nucleotide sequence ID" value="XM_005765929.1"/>
</dbReference>
<feature type="region of interest" description="Disordered" evidence="1">
    <location>
        <begin position="99"/>
        <end position="126"/>
    </location>
</feature>
<feature type="region of interest" description="Disordered" evidence="1">
    <location>
        <begin position="1"/>
        <end position="48"/>
    </location>
</feature>
<dbReference type="InterPro" id="IPR036457">
    <property type="entry name" value="PPM-type-like_dom_sf"/>
</dbReference>
<dbReference type="AlphaFoldDB" id="A0A0D3IQM2"/>
<dbReference type="Gene3D" id="3.60.40.10">
    <property type="entry name" value="PPM-type phosphatase domain"/>
    <property type="match status" value="1"/>
</dbReference>
<dbReference type="HOGENOM" id="CLU_1985773_0_0_1"/>
<dbReference type="GeneID" id="17259734"/>
<evidence type="ECO:0000256" key="1">
    <source>
        <dbReference type="SAM" id="MobiDB-lite"/>
    </source>
</evidence>
<protein>
    <submittedName>
        <fullName evidence="2">Uncharacterized protein</fullName>
    </submittedName>
</protein>
<name>A0A0D3IQM2_EMIH1</name>
<dbReference type="PaxDb" id="2903-EOD13557"/>
<sequence>MGFRKSSAKPKTGPPPPVEDGESPTVRMRNLGYTYATSETRHPKKKEDKHAILRRIFESVVTKELCTAALIADGHNGDAASTVAQEFLLHAISARLDRADEAGASRPTLSPARPSPSASSTPPAAR</sequence>
<feature type="compositionally biased region" description="Low complexity" evidence="1">
    <location>
        <begin position="104"/>
        <end position="126"/>
    </location>
</feature>
<organism evidence="2 3">
    <name type="scientific">Emiliania huxleyi (strain CCMP1516)</name>
    <dbReference type="NCBI Taxonomy" id="280463"/>
    <lineage>
        <taxon>Eukaryota</taxon>
        <taxon>Haptista</taxon>
        <taxon>Haptophyta</taxon>
        <taxon>Prymnesiophyceae</taxon>
        <taxon>Isochrysidales</taxon>
        <taxon>Noelaerhabdaceae</taxon>
        <taxon>Emiliania</taxon>
    </lineage>
</organism>
<dbReference type="KEGG" id="ehx:EMIHUDRAFT_451987"/>
<evidence type="ECO:0000313" key="2">
    <source>
        <dbReference type="EnsemblProtists" id="EOD13557"/>
    </source>
</evidence>
<evidence type="ECO:0000313" key="3">
    <source>
        <dbReference type="Proteomes" id="UP000013827"/>
    </source>
</evidence>
<reference evidence="2" key="2">
    <citation type="submission" date="2024-10" db="UniProtKB">
        <authorList>
            <consortium name="EnsemblProtists"/>
        </authorList>
    </citation>
    <scope>IDENTIFICATION</scope>
</reference>
<accession>A0A0D3IQM2</accession>
<feature type="compositionally biased region" description="Basic and acidic residues" evidence="1">
    <location>
        <begin position="39"/>
        <end position="48"/>
    </location>
</feature>
<keyword evidence="3" id="KW-1185">Reference proteome</keyword>
<reference evidence="3" key="1">
    <citation type="journal article" date="2013" name="Nature">
        <title>Pan genome of the phytoplankton Emiliania underpins its global distribution.</title>
        <authorList>
            <person name="Read B.A."/>
            <person name="Kegel J."/>
            <person name="Klute M.J."/>
            <person name="Kuo A."/>
            <person name="Lefebvre S.C."/>
            <person name="Maumus F."/>
            <person name="Mayer C."/>
            <person name="Miller J."/>
            <person name="Monier A."/>
            <person name="Salamov A."/>
            <person name="Young J."/>
            <person name="Aguilar M."/>
            <person name="Claverie J.M."/>
            <person name="Frickenhaus S."/>
            <person name="Gonzalez K."/>
            <person name="Herman E.K."/>
            <person name="Lin Y.C."/>
            <person name="Napier J."/>
            <person name="Ogata H."/>
            <person name="Sarno A.F."/>
            <person name="Shmutz J."/>
            <person name="Schroeder D."/>
            <person name="de Vargas C."/>
            <person name="Verret F."/>
            <person name="von Dassow P."/>
            <person name="Valentin K."/>
            <person name="Van de Peer Y."/>
            <person name="Wheeler G."/>
            <person name="Dacks J.B."/>
            <person name="Delwiche C.F."/>
            <person name="Dyhrman S.T."/>
            <person name="Glockner G."/>
            <person name="John U."/>
            <person name="Richards T."/>
            <person name="Worden A.Z."/>
            <person name="Zhang X."/>
            <person name="Grigoriev I.V."/>
            <person name="Allen A.E."/>
            <person name="Bidle K."/>
            <person name="Borodovsky M."/>
            <person name="Bowler C."/>
            <person name="Brownlee C."/>
            <person name="Cock J.M."/>
            <person name="Elias M."/>
            <person name="Gladyshev V.N."/>
            <person name="Groth M."/>
            <person name="Guda C."/>
            <person name="Hadaegh A."/>
            <person name="Iglesias-Rodriguez M.D."/>
            <person name="Jenkins J."/>
            <person name="Jones B.M."/>
            <person name="Lawson T."/>
            <person name="Leese F."/>
            <person name="Lindquist E."/>
            <person name="Lobanov A."/>
            <person name="Lomsadze A."/>
            <person name="Malik S.B."/>
            <person name="Marsh M.E."/>
            <person name="Mackinder L."/>
            <person name="Mock T."/>
            <person name="Mueller-Roeber B."/>
            <person name="Pagarete A."/>
            <person name="Parker M."/>
            <person name="Probert I."/>
            <person name="Quesneville H."/>
            <person name="Raines C."/>
            <person name="Rensing S.A."/>
            <person name="Riano-Pachon D.M."/>
            <person name="Richier S."/>
            <person name="Rokitta S."/>
            <person name="Shiraiwa Y."/>
            <person name="Soanes D.M."/>
            <person name="van der Giezen M."/>
            <person name="Wahlund T.M."/>
            <person name="Williams B."/>
            <person name="Wilson W."/>
            <person name="Wolfe G."/>
            <person name="Wurch L.L."/>
        </authorList>
    </citation>
    <scope>NUCLEOTIDE SEQUENCE</scope>
</reference>